<proteinExistence type="predicted"/>
<name>A0A8C7LCS4_ONCKI</name>
<evidence type="ECO:0000313" key="1">
    <source>
        <dbReference type="Ensembl" id="ENSOKIP00005114153.1"/>
    </source>
</evidence>
<dbReference type="AlphaFoldDB" id="A0A8C7LCS4"/>
<reference evidence="1" key="1">
    <citation type="submission" date="2025-08" db="UniProtKB">
        <authorList>
            <consortium name="Ensembl"/>
        </authorList>
    </citation>
    <scope>IDENTIFICATION</scope>
</reference>
<sequence length="130" mass="14648">MYNHLVENDLREDASKHKYSKGNLSAEDLSAKVYKGLQNNCNLVILPADKGGTVGILNQGWSTDFLITPHPVCAAYYGLPKIHSKLYDPPLRPANRLNRRVPNAHRIHIYFLSLLTFNLFIPSGNLPHPM</sequence>
<protein>
    <submittedName>
        <fullName evidence="1">Uncharacterized protein</fullName>
    </submittedName>
</protein>
<dbReference type="GeneTree" id="ENSGT01000000221291"/>
<reference evidence="1" key="2">
    <citation type="submission" date="2025-09" db="UniProtKB">
        <authorList>
            <consortium name="Ensembl"/>
        </authorList>
    </citation>
    <scope>IDENTIFICATION</scope>
</reference>
<keyword evidence="2" id="KW-1185">Reference proteome</keyword>
<organism evidence="1 2">
    <name type="scientific">Oncorhynchus kisutch</name>
    <name type="common">Coho salmon</name>
    <name type="synonym">Salmo kisutch</name>
    <dbReference type="NCBI Taxonomy" id="8019"/>
    <lineage>
        <taxon>Eukaryota</taxon>
        <taxon>Metazoa</taxon>
        <taxon>Chordata</taxon>
        <taxon>Craniata</taxon>
        <taxon>Vertebrata</taxon>
        <taxon>Euteleostomi</taxon>
        <taxon>Actinopterygii</taxon>
        <taxon>Neopterygii</taxon>
        <taxon>Teleostei</taxon>
        <taxon>Protacanthopterygii</taxon>
        <taxon>Salmoniformes</taxon>
        <taxon>Salmonidae</taxon>
        <taxon>Salmoninae</taxon>
        <taxon>Oncorhynchus</taxon>
    </lineage>
</organism>
<dbReference type="Proteomes" id="UP000694557">
    <property type="component" value="Unassembled WGS sequence"/>
</dbReference>
<dbReference type="Ensembl" id="ENSOKIT00005122161.1">
    <property type="protein sequence ID" value="ENSOKIP00005114153.1"/>
    <property type="gene ID" value="ENSOKIG00005049614.1"/>
</dbReference>
<evidence type="ECO:0000313" key="2">
    <source>
        <dbReference type="Proteomes" id="UP000694557"/>
    </source>
</evidence>
<accession>A0A8C7LCS4</accession>